<evidence type="ECO:0000313" key="13">
    <source>
        <dbReference type="Proteomes" id="UP000003933"/>
    </source>
</evidence>
<dbReference type="EC" id="2.7.7.6" evidence="2"/>
<dbReference type="RefSeq" id="WP_014887482.1">
    <property type="nucleotide sequence ID" value="NC_018417.1"/>
</dbReference>
<evidence type="ECO:0000256" key="2">
    <source>
        <dbReference type="ARBA" id="ARBA00012418"/>
    </source>
</evidence>
<dbReference type="InterPro" id="IPR011263">
    <property type="entry name" value="DNA-dir_RNA_pol_RpoA/D/Rpb3"/>
</dbReference>
<dbReference type="STRING" id="1202539.A355_0163"/>
<dbReference type="GO" id="GO:0006351">
    <property type="term" value="P:DNA-templated transcription"/>
    <property type="evidence" value="ECO:0007669"/>
    <property type="project" value="InterPro"/>
</dbReference>
<dbReference type="GO" id="GO:0000428">
    <property type="term" value="C:DNA-directed RNA polymerase complex"/>
    <property type="evidence" value="ECO:0007669"/>
    <property type="project" value="UniProtKB-KW"/>
</dbReference>
<dbReference type="KEGG" id="crt:A355_0163"/>
<sequence>MIEFKKKIFFINKISYKKINFNRTILKIEPFFNSYCDSLGNFIRRNIFLTNYNYQISFIKIYNINSEFSNLKGVKEDVQEIILNLKKIIFKIENEFIAYLIIKKKGPCIIKAKDIFSDKKIFILNPNIIIANVIQEITFFIIMKCNYSGIKLNYNFNNFFFNSKIIKIINNNNIIKNVNYFIHQKIINKKIKILFIDIETNGIESAENCFKNCIFYLKKYFNLIFSIINFKKIKNEKKESKYLSINPIFIRSVDNLELTIKASNVLKKNNIFLIGDLIKLSENVLLNLNNMTKNIFLEILNALKSKKLTLNVKIEYEIQF</sequence>
<dbReference type="InterPro" id="IPR036603">
    <property type="entry name" value="RBP11-like"/>
</dbReference>
<dbReference type="SUPFAM" id="SSF56553">
    <property type="entry name" value="Insert subdomain of RNA polymerase alpha subunit"/>
    <property type="match status" value="1"/>
</dbReference>
<dbReference type="Gene3D" id="2.170.120.12">
    <property type="entry name" value="DNA-directed RNA polymerase, insert domain"/>
    <property type="match status" value="1"/>
</dbReference>
<feature type="domain" description="DNA-directed RNA polymerase RpoA/D/Rpb3-type" evidence="11">
    <location>
        <begin position="23"/>
        <end position="227"/>
    </location>
</feature>
<dbReference type="GO" id="GO:0005737">
    <property type="term" value="C:cytoplasm"/>
    <property type="evidence" value="ECO:0007669"/>
    <property type="project" value="UniProtKB-ARBA"/>
</dbReference>
<dbReference type="Pfam" id="PF01000">
    <property type="entry name" value="RNA_pol_A_bac"/>
    <property type="match status" value="1"/>
</dbReference>
<dbReference type="SUPFAM" id="SSF55257">
    <property type="entry name" value="RBP11-like subunits of RNA polymerase"/>
    <property type="match status" value="1"/>
</dbReference>
<dbReference type="EMBL" id="CP003544">
    <property type="protein sequence ID" value="AFP84182.1"/>
    <property type="molecule type" value="Genomic_DNA"/>
</dbReference>
<dbReference type="OrthoDB" id="9805706at2"/>
<dbReference type="Gene3D" id="3.30.1360.10">
    <property type="entry name" value="RNA polymerase, RBP11-like subunit"/>
    <property type="match status" value="1"/>
</dbReference>
<organism evidence="12 13">
    <name type="scientific">Candidatus Carsonella ruddii HT isolate Thao2000</name>
    <dbReference type="NCBI Taxonomy" id="1202539"/>
    <lineage>
        <taxon>Bacteria</taxon>
        <taxon>Pseudomonadati</taxon>
        <taxon>Pseudomonadota</taxon>
        <taxon>Gammaproteobacteria</taxon>
        <taxon>Oceanospirillales</taxon>
        <taxon>Halomonadaceae</taxon>
        <taxon>Zymobacter group</taxon>
        <taxon>Candidatus Carsonella</taxon>
    </lineage>
</organism>
<name>J3TEJ3_CARRU</name>
<dbReference type="AlphaFoldDB" id="J3TEJ3"/>
<dbReference type="PATRIC" id="fig|1202539.3.peg.133"/>
<dbReference type="InterPro" id="IPR011262">
    <property type="entry name" value="DNA-dir_RNA_pol_insert"/>
</dbReference>
<evidence type="ECO:0000256" key="10">
    <source>
        <dbReference type="ARBA" id="ARBA00048552"/>
    </source>
</evidence>
<dbReference type="GO" id="GO:0046983">
    <property type="term" value="F:protein dimerization activity"/>
    <property type="evidence" value="ECO:0007669"/>
    <property type="project" value="InterPro"/>
</dbReference>
<gene>
    <name evidence="12" type="primary">rpoA</name>
    <name evidence="12" type="ORF">A355_0163</name>
</gene>
<evidence type="ECO:0000256" key="7">
    <source>
        <dbReference type="ARBA" id="ARBA00023163"/>
    </source>
</evidence>
<keyword evidence="7" id="KW-0804">Transcription</keyword>
<reference evidence="12 13" key="1">
    <citation type="journal article" date="2012" name="Mol. Biol. Evol.">
        <title>Genome reduction and co-evolution between the primary and secondary bacterial symbionts of psyllids.</title>
        <authorList>
            <person name="Sloan D.B."/>
            <person name="Moran N.A."/>
        </authorList>
    </citation>
    <scope>NUCLEOTIDE SEQUENCE [LARGE SCALE GENOMIC DNA]</scope>
    <source>
        <strain evidence="12 13">HT</strain>
    </source>
</reference>
<evidence type="ECO:0000256" key="1">
    <source>
        <dbReference type="ARBA" id="ARBA00007123"/>
    </source>
</evidence>
<accession>J3TEJ3</accession>
<evidence type="ECO:0000256" key="4">
    <source>
        <dbReference type="ARBA" id="ARBA00022478"/>
    </source>
</evidence>
<evidence type="ECO:0000259" key="11">
    <source>
        <dbReference type="SMART" id="SM00662"/>
    </source>
</evidence>
<keyword evidence="4" id="KW-0240">DNA-directed RNA polymerase</keyword>
<dbReference type="InterPro" id="IPR036643">
    <property type="entry name" value="RNApol_insert_sf"/>
</dbReference>
<proteinExistence type="inferred from homology"/>
<protein>
    <recommendedName>
        <fullName evidence="3">DNA-directed RNA polymerase subunit alpha</fullName>
        <ecNumber evidence="2">2.7.7.6</ecNumber>
    </recommendedName>
    <alternativeName>
        <fullName evidence="9">RNA polymerase subunit alpha</fullName>
    </alternativeName>
    <alternativeName>
        <fullName evidence="8">Transcriptase subunit alpha</fullName>
    </alternativeName>
</protein>
<dbReference type="SMART" id="SM00662">
    <property type="entry name" value="RPOLD"/>
    <property type="match status" value="1"/>
</dbReference>
<keyword evidence="5" id="KW-0808">Transferase</keyword>
<comment type="similarity">
    <text evidence="1">Belongs to the RNA polymerase alpha chain family.</text>
</comment>
<evidence type="ECO:0000256" key="9">
    <source>
        <dbReference type="ARBA" id="ARBA00033070"/>
    </source>
</evidence>
<dbReference type="Pfam" id="PF03118">
    <property type="entry name" value="RNA_pol_A_CTD"/>
    <property type="match status" value="1"/>
</dbReference>
<evidence type="ECO:0000256" key="3">
    <source>
        <dbReference type="ARBA" id="ARBA00015972"/>
    </source>
</evidence>
<evidence type="ECO:0000256" key="6">
    <source>
        <dbReference type="ARBA" id="ARBA00022695"/>
    </source>
</evidence>
<dbReference type="InterPro" id="IPR011260">
    <property type="entry name" value="RNAP_asu_C"/>
</dbReference>
<dbReference type="Gene3D" id="1.10.150.20">
    <property type="entry name" value="5' to 3' exonuclease, C-terminal subdomain"/>
    <property type="match status" value="1"/>
</dbReference>
<dbReference type="SUPFAM" id="SSF47789">
    <property type="entry name" value="C-terminal domain of RNA polymerase alpha subunit"/>
    <property type="match status" value="1"/>
</dbReference>
<evidence type="ECO:0000256" key="5">
    <source>
        <dbReference type="ARBA" id="ARBA00022679"/>
    </source>
</evidence>
<comment type="catalytic activity">
    <reaction evidence="10">
        <text>RNA(n) + a ribonucleoside 5'-triphosphate = RNA(n+1) + diphosphate</text>
        <dbReference type="Rhea" id="RHEA:21248"/>
        <dbReference type="Rhea" id="RHEA-COMP:14527"/>
        <dbReference type="Rhea" id="RHEA-COMP:17342"/>
        <dbReference type="ChEBI" id="CHEBI:33019"/>
        <dbReference type="ChEBI" id="CHEBI:61557"/>
        <dbReference type="ChEBI" id="CHEBI:140395"/>
        <dbReference type="EC" id="2.7.7.6"/>
    </reaction>
</comment>
<evidence type="ECO:0000313" key="12">
    <source>
        <dbReference type="EMBL" id="AFP84182.1"/>
    </source>
</evidence>
<dbReference type="Proteomes" id="UP000003933">
    <property type="component" value="Chromosome"/>
</dbReference>
<evidence type="ECO:0000256" key="8">
    <source>
        <dbReference type="ARBA" id="ARBA00032524"/>
    </source>
</evidence>
<dbReference type="GO" id="GO:0003677">
    <property type="term" value="F:DNA binding"/>
    <property type="evidence" value="ECO:0007669"/>
    <property type="project" value="InterPro"/>
</dbReference>
<dbReference type="GO" id="GO:0003899">
    <property type="term" value="F:DNA-directed RNA polymerase activity"/>
    <property type="evidence" value="ECO:0007669"/>
    <property type="project" value="UniProtKB-EC"/>
</dbReference>
<keyword evidence="6" id="KW-0548">Nucleotidyltransferase</keyword>
<dbReference type="HOGENOM" id="CLU_053084_0_0_6"/>